<dbReference type="Proteomes" id="UP001322664">
    <property type="component" value="Chromosome"/>
</dbReference>
<proteinExistence type="predicted"/>
<evidence type="ECO:0000256" key="1">
    <source>
        <dbReference type="SAM" id="SignalP"/>
    </source>
</evidence>
<keyword evidence="3" id="KW-1185">Reference proteome</keyword>
<dbReference type="RefSeq" id="WP_319836224.1">
    <property type="nucleotide sequence ID" value="NZ_CP137624.1"/>
</dbReference>
<evidence type="ECO:0000313" key="3">
    <source>
        <dbReference type="Proteomes" id="UP001322664"/>
    </source>
</evidence>
<keyword evidence="1" id="KW-0732">Signal</keyword>
<organism evidence="2 3">
    <name type="scientific">Lysinibacillus louembei</name>
    <dbReference type="NCBI Taxonomy" id="1470088"/>
    <lineage>
        <taxon>Bacteria</taxon>
        <taxon>Bacillati</taxon>
        <taxon>Bacillota</taxon>
        <taxon>Bacilli</taxon>
        <taxon>Bacillales</taxon>
        <taxon>Bacillaceae</taxon>
        <taxon>Lysinibacillus</taxon>
    </lineage>
</organism>
<protein>
    <submittedName>
        <fullName evidence="2">DUF4830 domain-containing protein</fullName>
    </submittedName>
</protein>
<accession>A0ABZ0RVS8</accession>
<dbReference type="EMBL" id="CP137624">
    <property type="protein sequence ID" value="WPK11136.1"/>
    <property type="molecule type" value="Genomic_DNA"/>
</dbReference>
<name>A0ABZ0RVS8_9BACI</name>
<evidence type="ECO:0000313" key="2">
    <source>
        <dbReference type="EMBL" id="WPK11136.1"/>
    </source>
</evidence>
<gene>
    <name evidence="2" type="ORF">R6U77_14745</name>
</gene>
<feature type="chain" id="PRO_5045348472" evidence="1">
    <location>
        <begin position="23"/>
        <end position="123"/>
    </location>
</feature>
<reference evidence="2 3" key="1">
    <citation type="submission" date="2023-09" db="EMBL/GenBank/DDBJ databases">
        <authorList>
            <person name="Page C.A."/>
            <person name="Perez-Diaz I.M."/>
        </authorList>
    </citation>
    <scope>NUCLEOTIDE SEQUENCE [LARGE SCALE GENOMIC DNA]</scope>
    <source>
        <strain evidence="2 3">Ll15</strain>
    </source>
</reference>
<feature type="signal peptide" evidence="1">
    <location>
        <begin position="1"/>
        <end position="22"/>
    </location>
</feature>
<sequence>MRSKGIYFISLILLLVACSAQENEQHNKYLSEYGWHAKKLLAKETFVLKMPEELLVNYEANELFFFREYEGEEVTQFLYLLKERDTERERLKAVIYECNGEIIGGHGILPNWIPGIFRLEDKE</sequence>
<dbReference type="PROSITE" id="PS51257">
    <property type="entry name" value="PROKAR_LIPOPROTEIN"/>
    <property type="match status" value="1"/>
</dbReference>